<sequence length="125" mass="14437">MQLIFDILGWIIYKVFAFLAISLAFVIVTAFCQWVITLDIQNLPPLTVQTQQILEKIPAIAFNDPQLQVVCTEMSIAGQQLQQSSQDFLQRQQAPNPFLSPIDYYLWKTAEHTFVKKTKSINYRI</sequence>
<keyword evidence="1" id="KW-0812">Transmembrane</keyword>
<name>A0A2N9YG02_9GAMM</name>
<evidence type="ECO:0000256" key="1">
    <source>
        <dbReference type="SAM" id="Phobius"/>
    </source>
</evidence>
<gene>
    <name evidence="2" type="ORF">BLE401_12620</name>
</gene>
<protein>
    <submittedName>
        <fullName evidence="2">Uncharacterized protein</fullName>
    </submittedName>
</protein>
<dbReference type="RefSeq" id="WP_062153028.1">
    <property type="nucleotide sequence ID" value="NZ_CP012373.2"/>
</dbReference>
<organism evidence="2 3">
    <name type="scientific">Beggiatoa leptomitoformis</name>
    <dbReference type="NCBI Taxonomy" id="288004"/>
    <lineage>
        <taxon>Bacteria</taxon>
        <taxon>Pseudomonadati</taxon>
        <taxon>Pseudomonadota</taxon>
        <taxon>Gammaproteobacteria</taxon>
        <taxon>Thiotrichales</taxon>
        <taxon>Thiotrichaceae</taxon>
        <taxon>Beggiatoa</taxon>
    </lineage>
</organism>
<reference evidence="3" key="1">
    <citation type="submission" date="2016-12" db="EMBL/GenBank/DDBJ databases">
        <title>Complete Genome Sequence of Beggiatoa leptomitiformis D-401.</title>
        <authorList>
            <person name="Fomenkov A."/>
            <person name="Vincze T."/>
            <person name="Grabovich M."/>
            <person name="Anton B.P."/>
            <person name="Dubinina G."/>
            <person name="Orlova M."/>
            <person name="Belousova E."/>
            <person name="Roberts R.J."/>
        </authorList>
    </citation>
    <scope>NUCLEOTIDE SEQUENCE [LARGE SCALE GENOMIC DNA]</scope>
    <source>
        <strain evidence="3">D-401</strain>
    </source>
</reference>
<keyword evidence="1" id="KW-0472">Membrane</keyword>
<accession>A0A2N9YG02</accession>
<keyword evidence="1" id="KW-1133">Transmembrane helix</keyword>
<dbReference type="EMBL" id="CP018889">
    <property type="protein sequence ID" value="AUI69448.1"/>
    <property type="molecule type" value="Genomic_DNA"/>
</dbReference>
<proteinExistence type="predicted"/>
<dbReference type="Proteomes" id="UP000234271">
    <property type="component" value="Chromosome"/>
</dbReference>
<evidence type="ECO:0000313" key="2">
    <source>
        <dbReference type="EMBL" id="AUI69448.1"/>
    </source>
</evidence>
<evidence type="ECO:0000313" key="3">
    <source>
        <dbReference type="Proteomes" id="UP000234271"/>
    </source>
</evidence>
<dbReference type="STRING" id="288004.AL038_11650"/>
<keyword evidence="3" id="KW-1185">Reference proteome</keyword>
<feature type="transmembrane region" description="Helical" evidence="1">
    <location>
        <begin position="12"/>
        <end position="36"/>
    </location>
</feature>
<dbReference type="AlphaFoldDB" id="A0A2N9YG02"/>
<dbReference type="KEGG" id="blep:AL038_11650"/>